<evidence type="ECO:0000313" key="4">
    <source>
        <dbReference type="Proteomes" id="UP001551482"/>
    </source>
</evidence>
<dbReference type="InterPro" id="IPR036661">
    <property type="entry name" value="Luciferase-like_sf"/>
</dbReference>
<dbReference type="InterPro" id="IPR050766">
    <property type="entry name" value="Bact_Lucif_Oxidored"/>
</dbReference>
<dbReference type="Pfam" id="PF00296">
    <property type="entry name" value="Bac_luciferase"/>
    <property type="match status" value="1"/>
</dbReference>
<dbReference type="SUPFAM" id="SSF51679">
    <property type="entry name" value="Bacterial luciferase-like"/>
    <property type="match status" value="1"/>
</dbReference>
<dbReference type="InterPro" id="IPR019949">
    <property type="entry name" value="CmoO-like"/>
</dbReference>
<dbReference type="GO" id="GO:0016491">
    <property type="term" value="F:oxidoreductase activity"/>
    <property type="evidence" value="ECO:0007669"/>
    <property type="project" value="UniProtKB-KW"/>
</dbReference>
<keyword evidence="3" id="KW-0560">Oxidoreductase</keyword>
<dbReference type="NCBIfam" id="TIGR03558">
    <property type="entry name" value="oxido_grp_1"/>
    <property type="match status" value="1"/>
</dbReference>
<comment type="similarity">
    <text evidence="1">To bacterial alkanal monooxygenase alpha and beta chains.</text>
</comment>
<dbReference type="EMBL" id="JBEZFP010000022">
    <property type="protein sequence ID" value="MEU8134162.1"/>
    <property type="molecule type" value="Genomic_DNA"/>
</dbReference>
<feature type="domain" description="Luciferase-like" evidence="2">
    <location>
        <begin position="14"/>
        <end position="323"/>
    </location>
</feature>
<comment type="caution">
    <text evidence="3">The sequence shown here is derived from an EMBL/GenBank/DDBJ whole genome shotgun (WGS) entry which is preliminary data.</text>
</comment>
<dbReference type="InterPro" id="IPR011251">
    <property type="entry name" value="Luciferase-like_dom"/>
</dbReference>
<keyword evidence="4" id="KW-1185">Reference proteome</keyword>
<dbReference type="PANTHER" id="PTHR30137">
    <property type="entry name" value="LUCIFERASE-LIKE MONOOXYGENASE"/>
    <property type="match status" value="1"/>
</dbReference>
<gene>
    <name evidence="3" type="ORF">AB0C36_11690</name>
</gene>
<organism evidence="3 4">
    <name type="scientific">Streptodolium elevatio</name>
    <dbReference type="NCBI Taxonomy" id="3157996"/>
    <lineage>
        <taxon>Bacteria</taxon>
        <taxon>Bacillati</taxon>
        <taxon>Actinomycetota</taxon>
        <taxon>Actinomycetes</taxon>
        <taxon>Kitasatosporales</taxon>
        <taxon>Streptomycetaceae</taxon>
        <taxon>Streptodolium</taxon>
    </lineage>
</organism>
<dbReference type="CDD" id="cd00347">
    <property type="entry name" value="Flavin_utilizing_monoxygenases"/>
    <property type="match status" value="1"/>
</dbReference>
<name>A0ABV3DEJ9_9ACTN</name>
<dbReference type="PANTHER" id="PTHR30137:SF6">
    <property type="entry name" value="LUCIFERASE-LIKE MONOOXYGENASE"/>
    <property type="match status" value="1"/>
</dbReference>
<sequence length="355" mass="38165">MPSHASTPSIPLSVLDVAPVGTGYTATEALHTTTELARRAEQWGYHRFWVAEHHNMPGIASSSPPVLLAHLAAHTTTLRLGSGGVMLPNHAPLVVAEQFGTLQALHPGRIDIGLGRAPGTDQHTARALRRSTEALSVDDFPQQLGELIGFLTGSFREGHPYSRIHAVPGPASGIEPGGERDAARAPIWLLGSSGYSAQLAGILGLPFAFAHHFSGEHTLPALALYREHFQPSEDLKEPYAMIAAGVIAAGTAEEAERLGRAQALGMLRLRSGRPGLQPSPEEAEEYLWSPAERDFVESYQRQHVIGDADAVRRGLHDLVERTAVDELMVVSNVHGHAARLASYEIIAREWGLPGV</sequence>
<evidence type="ECO:0000259" key="2">
    <source>
        <dbReference type="Pfam" id="PF00296"/>
    </source>
</evidence>
<protein>
    <submittedName>
        <fullName evidence="3">LLM class flavin-dependent oxidoreductase</fullName>
        <ecNumber evidence="3">1.-.-.-</ecNumber>
    </submittedName>
</protein>
<evidence type="ECO:0000313" key="3">
    <source>
        <dbReference type="EMBL" id="MEU8134162.1"/>
    </source>
</evidence>
<dbReference type="EC" id="1.-.-.-" evidence="3"/>
<dbReference type="Proteomes" id="UP001551482">
    <property type="component" value="Unassembled WGS sequence"/>
</dbReference>
<proteinExistence type="predicted"/>
<dbReference type="Gene3D" id="3.20.20.30">
    <property type="entry name" value="Luciferase-like domain"/>
    <property type="match status" value="1"/>
</dbReference>
<reference evidence="3 4" key="1">
    <citation type="submission" date="2024-06" db="EMBL/GenBank/DDBJ databases">
        <title>The Natural Products Discovery Center: Release of the First 8490 Sequenced Strains for Exploring Actinobacteria Biosynthetic Diversity.</title>
        <authorList>
            <person name="Kalkreuter E."/>
            <person name="Kautsar S.A."/>
            <person name="Yang D."/>
            <person name="Bader C.D."/>
            <person name="Teijaro C.N."/>
            <person name="Fluegel L."/>
            <person name="Davis C.M."/>
            <person name="Simpson J.R."/>
            <person name="Lauterbach L."/>
            <person name="Steele A.D."/>
            <person name="Gui C."/>
            <person name="Meng S."/>
            <person name="Li G."/>
            <person name="Viehrig K."/>
            <person name="Ye F."/>
            <person name="Su P."/>
            <person name="Kiefer A.F."/>
            <person name="Nichols A."/>
            <person name="Cepeda A.J."/>
            <person name="Yan W."/>
            <person name="Fan B."/>
            <person name="Jiang Y."/>
            <person name="Adhikari A."/>
            <person name="Zheng C.-J."/>
            <person name="Schuster L."/>
            <person name="Cowan T.M."/>
            <person name="Smanski M.J."/>
            <person name="Chevrette M.G."/>
            <person name="De Carvalho L.P.S."/>
            <person name="Shen B."/>
        </authorList>
    </citation>
    <scope>NUCLEOTIDE SEQUENCE [LARGE SCALE GENOMIC DNA]</scope>
    <source>
        <strain evidence="3 4">NPDC048946</strain>
    </source>
</reference>
<accession>A0ABV3DEJ9</accession>
<evidence type="ECO:0000256" key="1">
    <source>
        <dbReference type="ARBA" id="ARBA00007789"/>
    </source>
</evidence>